<proteinExistence type="predicted"/>
<gene>
    <name evidence="1" type="ORF">EVG20_g6202</name>
</gene>
<name>A0A4Y9YMA5_9AGAM</name>
<reference evidence="1 2" key="1">
    <citation type="submission" date="2019-02" db="EMBL/GenBank/DDBJ databases">
        <title>Genome sequencing of the rare red list fungi Dentipellis fragilis.</title>
        <authorList>
            <person name="Buettner E."/>
            <person name="Kellner H."/>
        </authorList>
    </citation>
    <scope>NUCLEOTIDE SEQUENCE [LARGE SCALE GENOMIC DNA]</scope>
    <source>
        <strain evidence="1 2">DSM 105465</strain>
    </source>
</reference>
<organism evidence="1 2">
    <name type="scientific">Dentipellis fragilis</name>
    <dbReference type="NCBI Taxonomy" id="205917"/>
    <lineage>
        <taxon>Eukaryota</taxon>
        <taxon>Fungi</taxon>
        <taxon>Dikarya</taxon>
        <taxon>Basidiomycota</taxon>
        <taxon>Agaricomycotina</taxon>
        <taxon>Agaricomycetes</taxon>
        <taxon>Russulales</taxon>
        <taxon>Hericiaceae</taxon>
        <taxon>Dentipellis</taxon>
    </lineage>
</organism>
<dbReference type="EMBL" id="SEOQ01000402">
    <property type="protein sequence ID" value="TFY63706.1"/>
    <property type="molecule type" value="Genomic_DNA"/>
</dbReference>
<keyword evidence="2" id="KW-1185">Reference proteome</keyword>
<sequence length="453" mass="49529">MHGALTLPPSQHHHRLLRTPNQYCASFDTTLSKFLACACEQYIPTTLANAAASSPLNGAHIQRNGSRLTYSTQVVPRLPVVRLVCPASRAPIEHLLDSDPPTRLIATRLSGLHLPPFADSHIAMEIRNSRHFLPDEVDTVRNKSGDESLLWRQVFGLGWVGSIVGLATSAHSTILYTLSATASPTTALPCCTPPFSPVGLPPGCWQTSVVIFYMFLPFTVQVRLEWCPVVASTAAAPPAALLSASVLRVPDPGSVLRFRIRRTQPGRDVNEALQIRASCQAQAFIPPVACPPVVFPSTAPVPRVTGRFKDVSRPLLHFESKLNNGPNNSRARPTTPGKFHFHASAYAFTFKCPDSPSTLSAEMLSRKHVSSQHFPIGASDSFGRETLDTDSRLRALPPIRIQIRTSNIEQQHRLGPGARGDKPVLVLVLVLRRAGLHLPSYRVDLRRRSRGLG</sequence>
<evidence type="ECO:0000313" key="1">
    <source>
        <dbReference type="EMBL" id="TFY63706.1"/>
    </source>
</evidence>
<accession>A0A4Y9YMA5</accession>
<dbReference type="Proteomes" id="UP000298327">
    <property type="component" value="Unassembled WGS sequence"/>
</dbReference>
<protein>
    <submittedName>
        <fullName evidence="1">Uncharacterized protein</fullName>
    </submittedName>
</protein>
<evidence type="ECO:0000313" key="2">
    <source>
        <dbReference type="Proteomes" id="UP000298327"/>
    </source>
</evidence>
<dbReference type="AlphaFoldDB" id="A0A4Y9YMA5"/>
<comment type="caution">
    <text evidence="1">The sequence shown here is derived from an EMBL/GenBank/DDBJ whole genome shotgun (WGS) entry which is preliminary data.</text>
</comment>